<dbReference type="AlphaFoldDB" id="A0A4R8FW07"/>
<evidence type="ECO:0000313" key="4">
    <source>
        <dbReference type="Proteomes" id="UP000294489"/>
    </source>
</evidence>
<proteinExistence type="predicted"/>
<feature type="domain" description="Transposon Tn7 transposition protein TnsD C-terminal" evidence="2">
    <location>
        <begin position="329"/>
        <end position="444"/>
    </location>
</feature>
<sequence>MYFPMLHQDELLYSALARCRVHLGLDSQKELLRQHFSDSWVAATTDLPNHLGKLVMNVGRPLGLDAALLVRRHTLFPLYAPFITLERRNRLEAAMAGDGGPGTLGLSGITTAKVKWPPWLRYCPNCLAEMHAQHGEYYWRRVWQVIGANACLEHLCRLLDSCVPFRRRSRYDFQAASPWNCPHREPPAPADASDLLIARGVHQLLSSADAPSPTFRQWSRFYHRLAIEQGATTGHHVRVDMLWQRVLFSHSSHWLASNGLLVSEAPCWFVAMFRQHRKSFSFLQHLTVWTCFRQGQDAESLLVEAGRLPDEEKVKDGAAPVTGHTDWQLFQQREKWLKALGKAGGTKRAREQGGQALYFWLYRHDRQWLMVTNAGRKVEHGNHRQIDWARRDRQLAKRLIRIEGESRKNLSDPRQSQAWFLSQLPHSASVEKNLHRLPLCRAFLVKYAESLGEYQVRRLTKVLINDALAGRARKKWELERLCGLQTSRTTELARRFLQSWMKHCEEDSFQGHTDRCEATGHG</sequence>
<evidence type="ECO:0000259" key="2">
    <source>
        <dbReference type="Pfam" id="PF15978"/>
    </source>
</evidence>
<name>A0A4R8FW07_9GAMM</name>
<reference evidence="3 4" key="1">
    <citation type="submission" date="2019-03" db="EMBL/GenBank/DDBJ databases">
        <title>Freshwater and sediment microbial communities from various areas in North America, analyzing microbe dynamics in response to fracking.</title>
        <authorList>
            <person name="Lamendella R."/>
        </authorList>
    </citation>
    <scope>NUCLEOTIDE SEQUENCE [LARGE SCALE GENOMIC DNA]</scope>
    <source>
        <strain evidence="3 4">6_TX</strain>
    </source>
</reference>
<dbReference type="Proteomes" id="UP000294489">
    <property type="component" value="Unassembled WGS sequence"/>
</dbReference>
<accession>A0A4R8FW07</accession>
<comment type="caution">
    <text evidence="3">The sequence shown here is derived from an EMBL/GenBank/DDBJ whole genome shotgun (WGS) entry which is preliminary data.</text>
</comment>
<dbReference type="Pfam" id="PF15978">
    <property type="entry name" value="TnsD"/>
    <property type="match status" value="1"/>
</dbReference>
<evidence type="ECO:0000259" key="1">
    <source>
        <dbReference type="Pfam" id="PF06527"/>
    </source>
</evidence>
<dbReference type="EMBL" id="SOEC01000015">
    <property type="protein sequence ID" value="TDX26761.1"/>
    <property type="molecule type" value="Genomic_DNA"/>
</dbReference>
<dbReference type="RefSeq" id="WP_243836286.1">
    <property type="nucleotide sequence ID" value="NZ_SOEC01000015.1"/>
</dbReference>
<organism evidence="3 4">
    <name type="scientific">Modicisalibacter xianhensis</name>
    <dbReference type="NCBI Taxonomy" id="442341"/>
    <lineage>
        <taxon>Bacteria</taxon>
        <taxon>Pseudomonadati</taxon>
        <taxon>Pseudomonadota</taxon>
        <taxon>Gammaproteobacteria</taxon>
        <taxon>Oceanospirillales</taxon>
        <taxon>Halomonadaceae</taxon>
        <taxon>Modicisalibacter</taxon>
    </lineage>
</organism>
<dbReference type="InterPro" id="IPR009492">
    <property type="entry name" value="TniQ"/>
</dbReference>
<feature type="domain" description="TniQ" evidence="1">
    <location>
        <begin position="2"/>
        <end position="158"/>
    </location>
</feature>
<dbReference type="Pfam" id="PF06527">
    <property type="entry name" value="TniQ"/>
    <property type="match status" value="1"/>
</dbReference>
<gene>
    <name evidence="3" type="ORF">DFO67_11526</name>
</gene>
<dbReference type="InterPro" id="IPR032750">
    <property type="entry name" value="TnsD_C"/>
</dbReference>
<evidence type="ECO:0000313" key="3">
    <source>
        <dbReference type="EMBL" id="TDX26761.1"/>
    </source>
</evidence>
<protein>
    <submittedName>
        <fullName evidence="3">Tn7-like transposition protein D</fullName>
    </submittedName>
</protein>